<dbReference type="Proteomes" id="UP000005824">
    <property type="component" value="Unassembled WGS sequence"/>
</dbReference>
<dbReference type="RefSeq" id="WP_006978641.1">
    <property type="nucleotide sequence ID" value="NZ_ABVL01000003.1"/>
</dbReference>
<comment type="caution">
    <text evidence="1">The sequence shown here is derived from an EMBL/GenBank/DDBJ whole genome shotgun (WGS) entry which is preliminary data.</text>
</comment>
<protein>
    <recommendedName>
        <fullName evidence="3">Carrier domain-containing protein</fullName>
    </recommendedName>
</protein>
<dbReference type="SUPFAM" id="SSF47336">
    <property type="entry name" value="ACP-like"/>
    <property type="match status" value="1"/>
</dbReference>
<proteinExistence type="predicted"/>
<dbReference type="InParanoid" id="B4CXM4"/>
<dbReference type="AlphaFoldDB" id="B4CXM4"/>
<reference evidence="1 2" key="1">
    <citation type="journal article" date="2011" name="J. Bacteriol.">
        <title>Genome sequence of Chthoniobacter flavus Ellin428, an aerobic heterotrophic soil bacterium.</title>
        <authorList>
            <person name="Kant R."/>
            <person name="van Passel M.W."/>
            <person name="Palva A."/>
            <person name="Lucas S."/>
            <person name="Lapidus A."/>
            <person name="Glavina Del Rio T."/>
            <person name="Dalin E."/>
            <person name="Tice H."/>
            <person name="Bruce D."/>
            <person name="Goodwin L."/>
            <person name="Pitluck S."/>
            <person name="Larimer F.W."/>
            <person name="Land M.L."/>
            <person name="Hauser L."/>
            <person name="Sangwan P."/>
            <person name="de Vos W.M."/>
            <person name="Janssen P.H."/>
            <person name="Smidt H."/>
        </authorList>
    </citation>
    <scope>NUCLEOTIDE SEQUENCE [LARGE SCALE GENOMIC DNA]</scope>
    <source>
        <strain evidence="1 2">Ellin428</strain>
    </source>
</reference>
<gene>
    <name evidence="1" type="ORF">CfE428DRAFT_1315</name>
</gene>
<sequence length="85" mass="9548">MNEVTEIEELKRLLAQLAPGNQPAILSLAPEDKLPLDSMGMVSFAVALEDYYGLRFRPDVHDLVSIFSNLRSLDEFIARERQAAT</sequence>
<dbReference type="Gene3D" id="1.10.1200.10">
    <property type="entry name" value="ACP-like"/>
    <property type="match status" value="1"/>
</dbReference>
<dbReference type="STRING" id="497964.CfE428DRAFT_1315"/>
<evidence type="ECO:0000313" key="1">
    <source>
        <dbReference type="EMBL" id="EDY21022.1"/>
    </source>
</evidence>
<name>B4CXM4_9BACT</name>
<evidence type="ECO:0008006" key="3">
    <source>
        <dbReference type="Google" id="ProtNLM"/>
    </source>
</evidence>
<dbReference type="EMBL" id="ABVL01000003">
    <property type="protein sequence ID" value="EDY21022.1"/>
    <property type="molecule type" value="Genomic_DNA"/>
</dbReference>
<evidence type="ECO:0000313" key="2">
    <source>
        <dbReference type="Proteomes" id="UP000005824"/>
    </source>
</evidence>
<keyword evidence="2" id="KW-1185">Reference proteome</keyword>
<dbReference type="InterPro" id="IPR036736">
    <property type="entry name" value="ACP-like_sf"/>
</dbReference>
<organism evidence="1 2">
    <name type="scientific">Chthoniobacter flavus Ellin428</name>
    <dbReference type="NCBI Taxonomy" id="497964"/>
    <lineage>
        <taxon>Bacteria</taxon>
        <taxon>Pseudomonadati</taxon>
        <taxon>Verrucomicrobiota</taxon>
        <taxon>Spartobacteria</taxon>
        <taxon>Chthoniobacterales</taxon>
        <taxon>Chthoniobacteraceae</taxon>
        <taxon>Chthoniobacter</taxon>
    </lineage>
</organism>
<accession>B4CXM4</accession>